<comment type="caution">
    <text evidence="1">The sequence shown here is derived from an EMBL/GenBank/DDBJ whole genome shotgun (WGS) entry which is preliminary data.</text>
</comment>
<proteinExistence type="predicted"/>
<dbReference type="EMBL" id="CM055108">
    <property type="protein sequence ID" value="KAJ7525188.1"/>
    <property type="molecule type" value="Genomic_DNA"/>
</dbReference>
<protein>
    <submittedName>
        <fullName evidence="1">Uncharacterized protein</fullName>
    </submittedName>
</protein>
<sequence length="115" mass="13406">MIKQLEIAKYNNGLQGLRPEYQIKTLHKHNQVKKLNALGDSTRISAQAVSSHIPDMTDETSDEDERGSREESFNELIIKLLLVDREIRERGLEDFRPRCIFKESTHSDFYNISEE</sequence>
<keyword evidence="2" id="KW-1185">Reference proteome</keyword>
<evidence type="ECO:0000313" key="1">
    <source>
        <dbReference type="EMBL" id="KAJ7525188.1"/>
    </source>
</evidence>
<organism evidence="1 2">
    <name type="scientific">Diphasiastrum complanatum</name>
    <name type="common">Issler's clubmoss</name>
    <name type="synonym">Lycopodium complanatum</name>
    <dbReference type="NCBI Taxonomy" id="34168"/>
    <lineage>
        <taxon>Eukaryota</taxon>
        <taxon>Viridiplantae</taxon>
        <taxon>Streptophyta</taxon>
        <taxon>Embryophyta</taxon>
        <taxon>Tracheophyta</taxon>
        <taxon>Lycopodiopsida</taxon>
        <taxon>Lycopodiales</taxon>
        <taxon>Lycopodiaceae</taxon>
        <taxon>Lycopodioideae</taxon>
        <taxon>Diphasiastrum</taxon>
    </lineage>
</organism>
<gene>
    <name evidence="1" type="ORF">O6H91_17G040500</name>
</gene>
<accession>A0ACC2B638</accession>
<reference evidence="2" key="1">
    <citation type="journal article" date="2024" name="Proc. Natl. Acad. Sci. U.S.A.">
        <title>Extraordinary preservation of gene collinearity over three hundred million years revealed in homosporous lycophytes.</title>
        <authorList>
            <person name="Li C."/>
            <person name="Wickell D."/>
            <person name="Kuo L.Y."/>
            <person name="Chen X."/>
            <person name="Nie B."/>
            <person name="Liao X."/>
            <person name="Peng D."/>
            <person name="Ji J."/>
            <person name="Jenkins J."/>
            <person name="Williams M."/>
            <person name="Shu S."/>
            <person name="Plott C."/>
            <person name="Barry K."/>
            <person name="Rajasekar S."/>
            <person name="Grimwood J."/>
            <person name="Han X."/>
            <person name="Sun S."/>
            <person name="Hou Z."/>
            <person name="He W."/>
            <person name="Dai G."/>
            <person name="Sun C."/>
            <person name="Schmutz J."/>
            <person name="Leebens-Mack J.H."/>
            <person name="Li F.W."/>
            <person name="Wang L."/>
        </authorList>
    </citation>
    <scope>NUCLEOTIDE SEQUENCE [LARGE SCALE GENOMIC DNA]</scope>
    <source>
        <strain evidence="2">cv. PW_Plant_1</strain>
    </source>
</reference>
<name>A0ACC2B638_DIPCM</name>
<evidence type="ECO:0000313" key="2">
    <source>
        <dbReference type="Proteomes" id="UP001162992"/>
    </source>
</evidence>
<dbReference type="Proteomes" id="UP001162992">
    <property type="component" value="Chromosome 17"/>
</dbReference>